<comment type="pathway">
    <text evidence="2 12">Amino-acid biosynthesis; L-lysine biosynthesis via DAP pathway; (S)-tetrahydrodipicolinate from L-aspartate: step 3/4.</text>
</comment>
<evidence type="ECO:0000256" key="9">
    <source>
        <dbReference type="ARBA" id="ARBA00023239"/>
    </source>
</evidence>
<evidence type="ECO:0000256" key="7">
    <source>
        <dbReference type="ARBA" id="ARBA00022915"/>
    </source>
</evidence>
<dbReference type="PROSITE" id="PS00665">
    <property type="entry name" value="DHDPS_1"/>
    <property type="match status" value="1"/>
</dbReference>
<feature type="site" description="Part of a proton relay during catalysis" evidence="12">
    <location>
        <position position="123"/>
    </location>
</feature>
<dbReference type="PRINTS" id="PR00146">
    <property type="entry name" value="DHPICSNTHASE"/>
</dbReference>
<dbReference type="InterPro" id="IPR020625">
    <property type="entry name" value="Schiff_base-form_aldolases_AS"/>
</dbReference>
<dbReference type="EMBL" id="VTFX01000006">
    <property type="protein sequence ID" value="KAD3456160.1"/>
    <property type="molecule type" value="Genomic_DNA"/>
</dbReference>
<dbReference type="UniPathway" id="UPA00034">
    <property type="reaction ID" value="UER00017"/>
</dbReference>
<dbReference type="InterPro" id="IPR005263">
    <property type="entry name" value="DapA"/>
</dbReference>
<dbReference type="Proteomes" id="UP000326852">
    <property type="component" value="Unassembled WGS sequence"/>
</dbReference>
<evidence type="ECO:0000256" key="4">
    <source>
        <dbReference type="ARBA" id="ARBA00012086"/>
    </source>
</evidence>
<sequence length="335" mass="34960">MGSAGETPAESVCRRFGRILTAMVTPLDERGQLDQNGAEELTRFLLQDGWNDGVVVNGTTGESFATSDWEKASMIHSAKRVTTGTGQRVIAGVGSTDTRHSIALARAAADQQADGLLVVAPYYSRPSQKGLLRHFEAIADSTDLPIMLYDIPARTGVAIAPETLVAAGRHPNIVAVKDAKGDLASSSWVMKHSSLVYYSGDDALNLPLLSIGAVGVVSVVGHVAAHRLRALTAAFAQGRVDEALRIHRELLPVYAGMFRCPGAASTKAALRKLGLPAGPVRGPLVDLDDEETSLLLADLADAGLSTTLAPGLTAPNALAGTHGARAGRTGETGGW</sequence>
<evidence type="ECO:0000256" key="14">
    <source>
        <dbReference type="PIRSR" id="PIRSR001365-1"/>
    </source>
</evidence>
<dbReference type="Pfam" id="PF00701">
    <property type="entry name" value="DHDPS"/>
    <property type="match status" value="1"/>
</dbReference>
<dbReference type="NCBIfam" id="TIGR00674">
    <property type="entry name" value="dapA"/>
    <property type="match status" value="1"/>
</dbReference>
<keyword evidence="10 12" id="KW-0704">Schiff base</keyword>
<comment type="catalytic activity">
    <reaction evidence="11 12">
        <text>L-aspartate 4-semialdehyde + pyruvate = (2S,4S)-4-hydroxy-2,3,4,5-tetrahydrodipicolinate + H2O + H(+)</text>
        <dbReference type="Rhea" id="RHEA:34171"/>
        <dbReference type="ChEBI" id="CHEBI:15361"/>
        <dbReference type="ChEBI" id="CHEBI:15377"/>
        <dbReference type="ChEBI" id="CHEBI:15378"/>
        <dbReference type="ChEBI" id="CHEBI:67139"/>
        <dbReference type="ChEBI" id="CHEBI:537519"/>
        <dbReference type="EC" id="4.3.3.7"/>
    </reaction>
</comment>
<dbReference type="SUPFAM" id="SSF51569">
    <property type="entry name" value="Aldolase"/>
    <property type="match status" value="1"/>
</dbReference>
<reference evidence="16 17" key="1">
    <citation type="submission" date="2019-08" db="EMBL/GenBank/DDBJ databases">
        <title>Arthrobacter sp. nov., isolated from plateau pika and Tibetan wild ass.</title>
        <authorList>
            <person name="Ge Y."/>
        </authorList>
    </citation>
    <scope>NUCLEOTIDE SEQUENCE [LARGE SCALE GENOMIC DNA]</scope>
    <source>
        <strain evidence="16 17">785</strain>
    </source>
</reference>
<comment type="similarity">
    <text evidence="3 12 13">Belongs to the DapA family.</text>
</comment>
<dbReference type="PANTHER" id="PTHR12128:SF66">
    <property type="entry name" value="4-HYDROXY-2-OXOGLUTARATE ALDOLASE, MITOCHONDRIAL"/>
    <property type="match status" value="1"/>
</dbReference>
<dbReference type="EC" id="4.3.3.7" evidence="4 12"/>
<dbReference type="HAMAP" id="MF_00418">
    <property type="entry name" value="DapA"/>
    <property type="match status" value="1"/>
</dbReference>
<proteinExistence type="inferred from homology"/>
<evidence type="ECO:0000313" key="17">
    <source>
        <dbReference type="Proteomes" id="UP000326852"/>
    </source>
</evidence>
<accession>A0A5N6MEV6</accession>
<gene>
    <name evidence="12 16" type="primary">dapA</name>
    <name evidence="16" type="ORF">GD627_15080</name>
</gene>
<dbReference type="InterPro" id="IPR002220">
    <property type="entry name" value="DapA-like"/>
</dbReference>
<comment type="function">
    <text evidence="1 12">Catalyzes the condensation of (S)-aspartate-beta-semialdehyde [(S)-ASA] and pyruvate to 4-hydroxy-tetrahydrodipicolinate (HTPA).</text>
</comment>
<comment type="subunit">
    <text evidence="12">Homotetramer; dimer of dimers.</text>
</comment>
<name>A0A5N6MEV6_9MICC</name>
<evidence type="ECO:0000256" key="3">
    <source>
        <dbReference type="ARBA" id="ARBA00007592"/>
    </source>
</evidence>
<dbReference type="PIRSF" id="PIRSF001365">
    <property type="entry name" value="DHDPS"/>
    <property type="match status" value="1"/>
</dbReference>
<evidence type="ECO:0000313" key="16">
    <source>
        <dbReference type="EMBL" id="KAD3456160.1"/>
    </source>
</evidence>
<dbReference type="PANTHER" id="PTHR12128">
    <property type="entry name" value="DIHYDRODIPICOLINATE SYNTHASE"/>
    <property type="match status" value="1"/>
</dbReference>
<keyword evidence="17" id="KW-1185">Reference proteome</keyword>
<dbReference type="GO" id="GO:0009089">
    <property type="term" value="P:lysine biosynthetic process via diaminopimelate"/>
    <property type="evidence" value="ECO:0007669"/>
    <property type="project" value="UniProtKB-UniRule"/>
</dbReference>
<keyword evidence="8 12" id="KW-0457">Lysine biosynthesis</keyword>
<feature type="active site" description="Schiff-base intermediate with substrate" evidence="12 14">
    <location>
        <position position="177"/>
    </location>
</feature>
<dbReference type="AlphaFoldDB" id="A0A5N6MEV6"/>
<feature type="active site" description="Proton donor/acceptor" evidence="12 14">
    <location>
        <position position="149"/>
    </location>
</feature>
<evidence type="ECO:0000256" key="12">
    <source>
        <dbReference type="HAMAP-Rule" id="MF_00418"/>
    </source>
</evidence>
<comment type="caution">
    <text evidence="16">The sequence shown here is derived from an EMBL/GenBank/DDBJ whole genome shotgun (WGS) entry which is preliminary data.</text>
</comment>
<evidence type="ECO:0000256" key="6">
    <source>
        <dbReference type="ARBA" id="ARBA00022605"/>
    </source>
</evidence>
<comment type="caution">
    <text evidence="12">Was originally thought to be a dihydrodipicolinate synthase (DHDPS), catalyzing the condensation of (S)-aspartate-beta-semialdehyde [(S)-ASA] and pyruvate to dihydrodipicolinate (DHDP). However, it was shown in E.coli that the product of the enzymatic reaction is not dihydrodipicolinate but in fact (4S)-4-hydroxy-2,3,4,5-tetrahydro-(2S)-dipicolinic acid (HTPA), and that the consecutive dehydration reaction leading to DHDP is not spontaneous but catalyzed by DapB.</text>
</comment>
<dbReference type="GO" id="GO:0019877">
    <property type="term" value="P:diaminopimelate biosynthetic process"/>
    <property type="evidence" value="ECO:0007669"/>
    <property type="project" value="UniProtKB-UniRule"/>
</dbReference>
<dbReference type="GO" id="GO:0005829">
    <property type="term" value="C:cytosol"/>
    <property type="evidence" value="ECO:0007669"/>
    <property type="project" value="TreeGrafter"/>
</dbReference>
<evidence type="ECO:0000256" key="13">
    <source>
        <dbReference type="PIRNR" id="PIRNR001365"/>
    </source>
</evidence>
<evidence type="ECO:0000256" key="11">
    <source>
        <dbReference type="ARBA" id="ARBA00047836"/>
    </source>
</evidence>
<organism evidence="16 17">
    <name type="scientific">Arthrobacter yangruifuii</name>
    <dbReference type="NCBI Taxonomy" id="2606616"/>
    <lineage>
        <taxon>Bacteria</taxon>
        <taxon>Bacillati</taxon>
        <taxon>Actinomycetota</taxon>
        <taxon>Actinomycetes</taxon>
        <taxon>Micrococcales</taxon>
        <taxon>Micrococcaceae</taxon>
        <taxon>Arthrobacter</taxon>
    </lineage>
</organism>
<feature type="binding site" evidence="12 15">
    <location>
        <position position="60"/>
    </location>
    <ligand>
        <name>pyruvate</name>
        <dbReference type="ChEBI" id="CHEBI:15361"/>
    </ligand>
</feature>
<dbReference type="InterPro" id="IPR020624">
    <property type="entry name" value="Schiff_base-form_aldolases_CS"/>
</dbReference>
<evidence type="ECO:0000256" key="15">
    <source>
        <dbReference type="PIRSR" id="PIRSR001365-2"/>
    </source>
</evidence>
<dbReference type="Gene3D" id="3.20.20.70">
    <property type="entry name" value="Aldolase class I"/>
    <property type="match status" value="1"/>
</dbReference>
<evidence type="ECO:0000256" key="1">
    <source>
        <dbReference type="ARBA" id="ARBA00003294"/>
    </source>
</evidence>
<evidence type="ECO:0000256" key="5">
    <source>
        <dbReference type="ARBA" id="ARBA00022490"/>
    </source>
</evidence>
<keyword evidence="5 12" id="KW-0963">Cytoplasm</keyword>
<dbReference type="CDD" id="cd00950">
    <property type="entry name" value="DHDPS"/>
    <property type="match status" value="1"/>
</dbReference>
<keyword evidence="6 12" id="KW-0028">Amino-acid biosynthesis</keyword>
<dbReference type="SMART" id="SM01130">
    <property type="entry name" value="DHDPS"/>
    <property type="match status" value="1"/>
</dbReference>
<evidence type="ECO:0000256" key="2">
    <source>
        <dbReference type="ARBA" id="ARBA00005120"/>
    </source>
</evidence>
<dbReference type="InterPro" id="IPR013785">
    <property type="entry name" value="Aldolase_TIM"/>
</dbReference>
<evidence type="ECO:0000256" key="10">
    <source>
        <dbReference type="ARBA" id="ARBA00023270"/>
    </source>
</evidence>
<evidence type="ECO:0000256" key="8">
    <source>
        <dbReference type="ARBA" id="ARBA00023154"/>
    </source>
</evidence>
<dbReference type="GO" id="GO:0008840">
    <property type="term" value="F:4-hydroxy-tetrahydrodipicolinate synthase activity"/>
    <property type="evidence" value="ECO:0007669"/>
    <property type="project" value="UniProtKB-UniRule"/>
</dbReference>
<dbReference type="PROSITE" id="PS00666">
    <property type="entry name" value="DHDPS_2"/>
    <property type="match status" value="1"/>
</dbReference>
<keyword evidence="9 12" id="KW-0456">Lyase</keyword>
<feature type="binding site" evidence="12 15">
    <location>
        <position position="217"/>
    </location>
    <ligand>
        <name>pyruvate</name>
        <dbReference type="ChEBI" id="CHEBI:15361"/>
    </ligand>
</feature>
<comment type="subcellular location">
    <subcellularLocation>
        <location evidence="12">Cytoplasm</location>
    </subcellularLocation>
</comment>
<protein>
    <recommendedName>
        <fullName evidence="4 12">4-hydroxy-tetrahydrodipicolinate synthase</fullName>
        <shortName evidence="12">HTPA synthase</shortName>
        <ecNumber evidence="4 12">4.3.3.7</ecNumber>
    </recommendedName>
</protein>
<feature type="site" description="Part of a proton relay during catalysis" evidence="12">
    <location>
        <position position="59"/>
    </location>
</feature>
<keyword evidence="7 12" id="KW-0220">Diaminopimelate biosynthesis</keyword>